<keyword evidence="3" id="KW-0274">FAD</keyword>
<evidence type="ECO:0000259" key="6">
    <source>
        <dbReference type="PROSITE" id="PS51387"/>
    </source>
</evidence>
<comment type="similarity">
    <text evidence="1">Belongs to the oxygen-dependent FAD-linked oxidoreductase family.</text>
</comment>
<evidence type="ECO:0000313" key="8">
    <source>
        <dbReference type="Proteomes" id="UP000814176"/>
    </source>
</evidence>
<proteinExistence type="inferred from homology"/>
<feature type="chain" id="PRO_5046261115" evidence="5">
    <location>
        <begin position="25"/>
        <end position="499"/>
    </location>
</feature>
<gene>
    <name evidence="7" type="ORF">C8Q71DRAFT_123930</name>
</gene>
<dbReference type="Pfam" id="PF01565">
    <property type="entry name" value="FAD_binding_4"/>
    <property type="match status" value="1"/>
</dbReference>
<dbReference type="EMBL" id="JADCUA010000014">
    <property type="protein sequence ID" value="KAH9834777.1"/>
    <property type="molecule type" value="Genomic_DNA"/>
</dbReference>
<evidence type="ECO:0000256" key="2">
    <source>
        <dbReference type="ARBA" id="ARBA00022630"/>
    </source>
</evidence>
<comment type="caution">
    <text evidence="7">The sequence shown here is derived from an EMBL/GenBank/DDBJ whole genome shotgun (WGS) entry which is preliminary data.</text>
</comment>
<evidence type="ECO:0000313" key="7">
    <source>
        <dbReference type="EMBL" id="KAH9834777.1"/>
    </source>
</evidence>
<dbReference type="InterPro" id="IPR016166">
    <property type="entry name" value="FAD-bd_PCMH"/>
</dbReference>
<evidence type="ECO:0000256" key="4">
    <source>
        <dbReference type="ARBA" id="ARBA00023002"/>
    </source>
</evidence>
<dbReference type="Gene3D" id="3.30.43.10">
    <property type="entry name" value="Uridine Diphospho-n-acetylenolpyruvylglucosamine Reductase, domain 2"/>
    <property type="match status" value="1"/>
</dbReference>
<dbReference type="PANTHER" id="PTHR42973">
    <property type="entry name" value="BINDING OXIDOREDUCTASE, PUTATIVE (AFU_ORTHOLOGUE AFUA_1G17690)-RELATED"/>
    <property type="match status" value="1"/>
</dbReference>
<evidence type="ECO:0000256" key="1">
    <source>
        <dbReference type="ARBA" id="ARBA00005466"/>
    </source>
</evidence>
<dbReference type="InterPro" id="IPR016169">
    <property type="entry name" value="FAD-bd_PCMH_sub2"/>
</dbReference>
<keyword evidence="5" id="KW-0732">Signal</keyword>
<dbReference type="SUPFAM" id="SSF56176">
    <property type="entry name" value="FAD-binding/transporter-associated domain-like"/>
    <property type="match status" value="1"/>
</dbReference>
<reference evidence="7 8" key="1">
    <citation type="journal article" date="2021" name="Environ. Microbiol.">
        <title>Gene family expansions and transcriptome signatures uncover fungal adaptations to wood decay.</title>
        <authorList>
            <person name="Hage H."/>
            <person name="Miyauchi S."/>
            <person name="Viragh M."/>
            <person name="Drula E."/>
            <person name="Min B."/>
            <person name="Chaduli D."/>
            <person name="Navarro D."/>
            <person name="Favel A."/>
            <person name="Norest M."/>
            <person name="Lesage-Meessen L."/>
            <person name="Balint B."/>
            <person name="Merenyi Z."/>
            <person name="de Eugenio L."/>
            <person name="Morin E."/>
            <person name="Martinez A.T."/>
            <person name="Baldrian P."/>
            <person name="Stursova M."/>
            <person name="Martinez M.J."/>
            <person name="Novotny C."/>
            <person name="Magnuson J.K."/>
            <person name="Spatafora J.W."/>
            <person name="Maurice S."/>
            <person name="Pangilinan J."/>
            <person name="Andreopoulos W."/>
            <person name="LaButti K."/>
            <person name="Hundley H."/>
            <person name="Na H."/>
            <person name="Kuo A."/>
            <person name="Barry K."/>
            <person name="Lipzen A."/>
            <person name="Henrissat B."/>
            <person name="Riley R."/>
            <person name="Ahrendt S."/>
            <person name="Nagy L.G."/>
            <person name="Grigoriev I.V."/>
            <person name="Martin F."/>
            <person name="Rosso M.N."/>
        </authorList>
    </citation>
    <scope>NUCLEOTIDE SEQUENCE [LARGE SCALE GENOMIC DNA]</scope>
    <source>
        <strain evidence="7 8">CIRM-BRFM 1785</strain>
    </source>
</reference>
<dbReference type="InterPro" id="IPR006094">
    <property type="entry name" value="Oxid_FAD_bind_N"/>
</dbReference>
<feature type="signal peptide" evidence="5">
    <location>
        <begin position="1"/>
        <end position="24"/>
    </location>
</feature>
<dbReference type="InterPro" id="IPR050416">
    <property type="entry name" value="FAD-linked_Oxidoreductase"/>
</dbReference>
<dbReference type="Proteomes" id="UP000814176">
    <property type="component" value="Unassembled WGS sequence"/>
</dbReference>
<dbReference type="PANTHER" id="PTHR42973:SF13">
    <property type="entry name" value="FAD-BINDING PCMH-TYPE DOMAIN-CONTAINING PROTEIN"/>
    <property type="match status" value="1"/>
</dbReference>
<dbReference type="GeneID" id="71997147"/>
<dbReference type="RefSeq" id="XP_047777263.1">
    <property type="nucleotide sequence ID" value="XM_047916415.1"/>
</dbReference>
<keyword evidence="8" id="KW-1185">Reference proteome</keyword>
<dbReference type="Gene3D" id="3.30.465.10">
    <property type="match status" value="1"/>
</dbReference>
<dbReference type="PROSITE" id="PS51387">
    <property type="entry name" value="FAD_PCMH"/>
    <property type="match status" value="1"/>
</dbReference>
<dbReference type="Gene3D" id="3.40.462.20">
    <property type="match status" value="1"/>
</dbReference>
<evidence type="ECO:0000256" key="5">
    <source>
        <dbReference type="SAM" id="SignalP"/>
    </source>
</evidence>
<dbReference type="InterPro" id="IPR036318">
    <property type="entry name" value="FAD-bd_PCMH-like_sf"/>
</dbReference>
<evidence type="ECO:0000256" key="3">
    <source>
        <dbReference type="ARBA" id="ARBA00022827"/>
    </source>
</evidence>
<feature type="domain" description="FAD-binding PCMH-type" evidence="6">
    <location>
        <begin position="66"/>
        <end position="240"/>
    </location>
</feature>
<accession>A0ABQ8KBG7</accession>
<name>A0ABQ8KBG7_9APHY</name>
<dbReference type="InterPro" id="IPR016167">
    <property type="entry name" value="FAD-bd_PCMH_sub1"/>
</dbReference>
<keyword evidence="2" id="KW-0285">Flavoprotein</keyword>
<keyword evidence="4" id="KW-0560">Oxidoreductase</keyword>
<protein>
    <submittedName>
        <fullName evidence="7">FAD dependent oxidoreductase</fullName>
    </submittedName>
</protein>
<sequence>MSRSVTFAALILSCLSALTAVAEAVSWPWYPTGPGDVCKLIAASVSSASEVYYPNATSYDFDNYHFASSSSQLSECSVEPGTAEDVAAIIKIVGATRTPFAIKSGGHNTNPNFSSTTGVQIALTRLNNISIDPTAQTATIGAGLIYDEVYAALEEHDVMILGSRATGIGVGGFILGGGYSFLSNEYGLTVDTVRAFELVLPNGTISAVTDTSDPDLFWALKGGHNNFGIVTQFTMDTFPIGQVWGGSVMLPTTDYDAVKNATLHFWNNAADPKADVMVGFTAAQNQTLIEVDLFYDGPAPPEGLFDGFMDIPDAAQNMSAMTVRSYLSMVQSAGTNATAGMRGYFDTVSITDLSSSFFDAVLNETTYWYRTLASEVPDVVVHYDVEPFLQNVYSHASADSSAWPPRRDQHFTPMLIYYGWTSPNNDELINQVMQQSSRTLTELAIGEGQDVSNTPLYNNYALYSNPVESMYGDSLGRLRQVRARYDPWRIMDLAGGWKF</sequence>
<organism evidence="7 8">
    <name type="scientific">Rhodofomes roseus</name>
    <dbReference type="NCBI Taxonomy" id="34475"/>
    <lineage>
        <taxon>Eukaryota</taxon>
        <taxon>Fungi</taxon>
        <taxon>Dikarya</taxon>
        <taxon>Basidiomycota</taxon>
        <taxon>Agaricomycotina</taxon>
        <taxon>Agaricomycetes</taxon>
        <taxon>Polyporales</taxon>
        <taxon>Rhodofomes</taxon>
    </lineage>
</organism>